<comment type="caution">
    <text evidence="2">The sequence shown here is derived from an EMBL/GenBank/DDBJ whole genome shotgun (WGS) entry which is preliminary data.</text>
</comment>
<keyword evidence="3" id="KW-1185">Reference proteome</keyword>
<organism evidence="2 3">
    <name type="scientific">Cytobacillus citreus</name>
    <dbReference type="NCBI Taxonomy" id="2833586"/>
    <lineage>
        <taxon>Bacteria</taxon>
        <taxon>Bacillati</taxon>
        <taxon>Bacillota</taxon>
        <taxon>Bacilli</taxon>
        <taxon>Bacillales</taxon>
        <taxon>Bacillaceae</taxon>
        <taxon>Cytobacillus</taxon>
    </lineage>
</organism>
<keyword evidence="1" id="KW-1133">Transmembrane helix</keyword>
<feature type="transmembrane region" description="Helical" evidence="1">
    <location>
        <begin position="126"/>
        <end position="146"/>
    </location>
</feature>
<feature type="transmembrane region" description="Helical" evidence="1">
    <location>
        <begin position="12"/>
        <end position="30"/>
    </location>
</feature>
<keyword evidence="1" id="KW-0472">Membrane</keyword>
<reference evidence="2 3" key="1">
    <citation type="submission" date="2021-05" db="EMBL/GenBank/DDBJ databases">
        <title>Novel Bacillus species.</title>
        <authorList>
            <person name="Liu G."/>
        </authorList>
    </citation>
    <scope>NUCLEOTIDE SEQUENCE [LARGE SCALE GENOMIC DNA]</scope>
    <source>
        <strain evidence="2 3">FJAT-49705</strain>
    </source>
</reference>
<dbReference type="Proteomes" id="UP000681027">
    <property type="component" value="Unassembled WGS sequence"/>
</dbReference>
<name>A0ABS5P0B3_9BACI</name>
<protein>
    <submittedName>
        <fullName evidence="2">Uncharacterized protein</fullName>
    </submittedName>
</protein>
<feature type="transmembrane region" description="Helical" evidence="1">
    <location>
        <begin position="166"/>
        <end position="185"/>
    </location>
</feature>
<feature type="transmembrane region" description="Helical" evidence="1">
    <location>
        <begin position="94"/>
        <end position="114"/>
    </location>
</feature>
<accession>A0ABS5P0B3</accession>
<dbReference type="EMBL" id="JAGYPM010000006">
    <property type="protein sequence ID" value="MBS4192828.1"/>
    <property type="molecule type" value="Genomic_DNA"/>
</dbReference>
<sequence length="191" mass="21367">MESKKASNIVRMIWWAVFIIIAVWSAYMLFDGRGTKAFMGLLTIVSLIAIGIWQKKSRYAFPDFFAGMTYVFIFIAVGLGTFGGFYSIPHFDDFLHLTSGIWIGCGAWIIMGLLVGKTIINQLPKFFIGLYIILFALAIAGAWELLEFAGDKLFHFTAQGRDHDDTMFDMIDGLIGGIIASAFIIRSHSKK</sequence>
<gene>
    <name evidence="2" type="ORF">KHA94_22105</name>
</gene>
<dbReference type="Pfam" id="PF09997">
    <property type="entry name" value="DUF2238"/>
    <property type="match status" value="1"/>
</dbReference>
<proteinExistence type="predicted"/>
<feature type="transmembrane region" description="Helical" evidence="1">
    <location>
        <begin position="65"/>
        <end position="88"/>
    </location>
</feature>
<evidence type="ECO:0000313" key="3">
    <source>
        <dbReference type="Proteomes" id="UP000681027"/>
    </source>
</evidence>
<keyword evidence="1" id="KW-0812">Transmembrane</keyword>
<evidence type="ECO:0000256" key="1">
    <source>
        <dbReference type="SAM" id="Phobius"/>
    </source>
</evidence>
<dbReference type="RefSeq" id="WP_213104274.1">
    <property type="nucleotide sequence ID" value="NZ_JAGYPM010000006.1"/>
</dbReference>
<dbReference type="InterPro" id="IPR014509">
    <property type="entry name" value="YjdF-like"/>
</dbReference>
<feature type="transmembrane region" description="Helical" evidence="1">
    <location>
        <begin position="36"/>
        <end position="53"/>
    </location>
</feature>
<evidence type="ECO:0000313" key="2">
    <source>
        <dbReference type="EMBL" id="MBS4192828.1"/>
    </source>
</evidence>